<dbReference type="Proteomes" id="UP000295726">
    <property type="component" value="Unassembled WGS sequence"/>
</dbReference>
<keyword evidence="3" id="KW-1185">Reference proteome</keyword>
<dbReference type="Pfam" id="PF01381">
    <property type="entry name" value="HTH_3"/>
    <property type="match status" value="1"/>
</dbReference>
<proteinExistence type="predicted"/>
<protein>
    <submittedName>
        <fullName evidence="2">Helix-turn-helix protein</fullName>
    </submittedName>
</protein>
<evidence type="ECO:0000313" key="2">
    <source>
        <dbReference type="EMBL" id="TCS80326.1"/>
    </source>
</evidence>
<dbReference type="SUPFAM" id="SSF47413">
    <property type="entry name" value="lambda repressor-like DNA-binding domains"/>
    <property type="match status" value="1"/>
</dbReference>
<evidence type="ECO:0000259" key="1">
    <source>
        <dbReference type="PROSITE" id="PS50943"/>
    </source>
</evidence>
<reference evidence="2 3" key="1">
    <citation type="submission" date="2019-03" db="EMBL/GenBank/DDBJ databases">
        <title>Genomic Encyclopedia of Type Strains, Phase IV (KMG-IV): sequencing the most valuable type-strain genomes for metagenomic binning, comparative biology and taxonomic classification.</title>
        <authorList>
            <person name="Goeker M."/>
        </authorList>
    </citation>
    <scope>NUCLEOTIDE SEQUENCE [LARGE SCALE GENOMIC DNA]</scope>
    <source>
        <strain evidence="2 3">DSM 29489</strain>
    </source>
</reference>
<dbReference type="EMBL" id="SLZZ01000006">
    <property type="protein sequence ID" value="TCS80326.1"/>
    <property type="molecule type" value="Genomic_DNA"/>
</dbReference>
<dbReference type="SMART" id="SM00530">
    <property type="entry name" value="HTH_XRE"/>
    <property type="match status" value="1"/>
</dbReference>
<dbReference type="OrthoDB" id="1701858at2"/>
<dbReference type="InterPro" id="IPR010982">
    <property type="entry name" value="Lambda_DNA-bd_dom_sf"/>
</dbReference>
<evidence type="ECO:0000313" key="3">
    <source>
        <dbReference type="Proteomes" id="UP000295726"/>
    </source>
</evidence>
<feature type="domain" description="HTH cro/C1-type" evidence="1">
    <location>
        <begin position="10"/>
        <end position="64"/>
    </location>
</feature>
<comment type="caution">
    <text evidence="2">The sequence shown here is derived from an EMBL/GenBank/DDBJ whole genome shotgun (WGS) entry which is preliminary data.</text>
</comment>
<accession>A0A4R3KB18</accession>
<dbReference type="InterPro" id="IPR001387">
    <property type="entry name" value="Cro/C1-type_HTH"/>
</dbReference>
<dbReference type="AlphaFoldDB" id="A0A4R3KB18"/>
<dbReference type="Gene3D" id="1.10.260.40">
    <property type="entry name" value="lambda repressor-like DNA-binding domains"/>
    <property type="match status" value="1"/>
</dbReference>
<dbReference type="GO" id="GO:0003677">
    <property type="term" value="F:DNA binding"/>
    <property type="evidence" value="ECO:0007669"/>
    <property type="project" value="InterPro"/>
</dbReference>
<sequence length="70" mass="8001">MLKNNIELDVKVKCIESGITQAQLAEKIKTTSPYVNRIIKKQDGVVNKTFVQMLEALGYDIELTYVKRND</sequence>
<organism evidence="2 3">
    <name type="scientific">Muricomes intestini</name>
    <dbReference type="NCBI Taxonomy" id="1796634"/>
    <lineage>
        <taxon>Bacteria</taxon>
        <taxon>Bacillati</taxon>
        <taxon>Bacillota</taxon>
        <taxon>Clostridia</taxon>
        <taxon>Lachnospirales</taxon>
        <taxon>Lachnospiraceae</taxon>
        <taxon>Muricomes</taxon>
    </lineage>
</organism>
<dbReference type="PROSITE" id="PS50943">
    <property type="entry name" value="HTH_CROC1"/>
    <property type="match status" value="1"/>
</dbReference>
<dbReference type="RefSeq" id="WP_132380022.1">
    <property type="nucleotide sequence ID" value="NZ_DAIUIF010000120.1"/>
</dbReference>
<dbReference type="CDD" id="cd00093">
    <property type="entry name" value="HTH_XRE"/>
    <property type="match status" value="1"/>
</dbReference>
<gene>
    <name evidence="2" type="ORF">EDD59_106152</name>
</gene>
<name>A0A4R3KB18_9FIRM</name>